<gene>
    <name evidence="1" type="ORF">SAMN05443550_103197</name>
</gene>
<reference evidence="1 2" key="1">
    <citation type="submission" date="2016-10" db="EMBL/GenBank/DDBJ databases">
        <authorList>
            <person name="de Groot N.N."/>
        </authorList>
    </citation>
    <scope>NUCLEOTIDE SEQUENCE [LARGE SCALE GENOMIC DNA]</scope>
    <source>
        <strain evidence="1 2">DSM 19033</strain>
    </source>
</reference>
<sequence>MESSYQIKLSPEQRESLAQDLDFSAGVLTEIIDEHADQLGYMLQAYYPREKVSRVMVSPGSMVIKDDGLTSMRLEYVLEEFSACSAIDTEQKDKMTVIVYLNAETGVLNLKGETWPEL</sequence>
<dbReference type="STRING" id="425514.SAMN05443550_103197"/>
<dbReference type="RefSeq" id="WP_090555841.1">
    <property type="nucleotide sequence ID" value="NZ_FNRA01000003.1"/>
</dbReference>
<dbReference type="Proteomes" id="UP000198850">
    <property type="component" value="Unassembled WGS sequence"/>
</dbReference>
<keyword evidence="2" id="KW-1185">Reference proteome</keyword>
<protein>
    <submittedName>
        <fullName evidence="1">Uncharacterized protein</fullName>
    </submittedName>
</protein>
<evidence type="ECO:0000313" key="1">
    <source>
        <dbReference type="EMBL" id="SEA42750.1"/>
    </source>
</evidence>
<dbReference type="EMBL" id="FNRA01000003">
    <property type="protein sequence ID" value="SEA42750.1"/>
    <property type="molecule type" value="Genomic_DNA"/>
</dbReference>
<dbReference type="AlphaFoldDB" id="A0A1H4B3L4"/>
<name>A0A1H4B3L4_9SPHI</name>
<proteinExistence type="predicted"/>
<evidence type="ECO:0000313" key="2">
    <source>
        <dbReference type="Proteomes" id="UP000198850"/>
    </source>
</evidence>
<accession>A0A1H4B3L4</accession>
<dbReference type="OrthoDB" id="825882at2"/>
<organism evidence="1 2">
    <name type="scientific">Pedobacter hartonius</name>
    <dbReference type="NCBI Taxonomy" id="425514"/>
    <lineage>
        <taxon>Bacteria</taxon>
        <taxon>Pseudomonadati</taxon>
        <taxon>Bacteroidota</taxon>
        <taxon>Sphingobacteriia</taxon>
        <taxon>Sphingobacteriales</taxon>
        <taxon>Sphingobacteriaceae</taxon>
        <taxon>Pedobacter</taxon>
    </lineage>
</organism>